<dbReference type="EMBL" id="SNXZ01000006">
    <property type="protein sequence ID" value="TDP94050.1"/>
    <property type="molecule type" value="Genomic_DNA"/>
</dbReference>
<name>A0A4R6S359_LABRH</name>
<gene>
    <name evidence="1" type="ORF">EV186_106444</name>
</gene>
<dbReference type="AlphaFoldDB" id="A0A4R6S359"/>
<protein>
    <submittedName>
        <fullName evidence="1">D-glyceryl-ACP synthase</fullName>
    </submittedName>
</protein>
<dbReference type="SUPFAM" id="SSF56784">
    <property type="entry name" value="HAD-like"/>
    <property type="match status" value="1"/>
</dbReference>
<comment type="caution">
    <text evidence="1">The sequence shown here is derived from an EMBL/GenBank/DDBJ whole genome shotgun (WGS) entry which is preliminary data.</text>
</comment>
<proteinExistence type="predicted"/>
<evidence type="ECO:0000313" key="1">
    <source>
        <dbReference type="EMBL" id="TDP94050.1"/>
    </source>
</evidence>
<dbReference type="InterPro" id="IPR010037">
    <property type="entry name" value="FkbH_domain"/>
</dbReference>
<evidence type="ECO:0000313" key="2">
    <source>
        <dbReference type="Proteomes" id="UP000295444"/>
    </source>
</evidence>
<dbReference type="InterPro" id="IPR010033">
    <property type="entry name" value="HAD_SF_ppase_IIIC"/>
</dbReference>
<sequence length="622" mass="67255">MTTIGETLTGADLLAALRQSLSDAEQGGVPGPALRTALLRCDDPLVLRKAAKTLAKLPLDNGLRAAKVCIQATCTIGSFAPLLRAQLVGAGIAPELESGPYGRFELTMATADFSEHDVVACLLDESYFLPDEWDTLDPAGLGKHVRARLEELRGILLGAVERSSTSFVLHTLPLPAQVRDSFISWSGRAAVSQAWHRLNADLLALAEESRQLAVVDLVGILADQAVAARDDRMFRYGDMPYTDDALLALAKQVRRFTQAKLGLSRKVLALDLDNTLWGGVLGEVGAAGVQLGGLYPGNCYTQLQRTAQRLREQGVILVLASKNDAELVSEALREHPEMLLREDAFSATAVNWASKAGNIEAAAESLSLNTNSFVFLDDSPFERGHVADELPEVAVLAADGDPANVVRTLLRDGWFDVLELTDTDLKRPELYRTRAKRADFAGGFGSSEDYLAALEIRLAAEEATSYTIGRIAQLGGRSNQFNLTGIRPDEAETKRLAESDDHLVASFAVRDRFGDEGIIGATWVECGADRWDVTNFVLSCRVLGRGVEIAAVHWIADKARAAGAKTLRGRFVPSGRNNICADLWTRSGFTEIEDGVFELDLGADAEGASRSPRWIIVNGEDA</sequence>
<keyword evidence="2" id="KW-1185">Reference proteome</keyword>
<dbReference type="OrthoDB" id="323926at2"/>
<organism evidence="1 2">
    <name type="scientific">Labedaea rhizosphaerae</name>
    <dbReference type="NCBI Taxonomy" id="598644"/>
    <lineage>
        <taxon>Bacteria</taxon>
        <taxon>Bacillati</taxon>
        <taxon>Actinomycetota</taxon>
        <taxon>Actinomycetes</taxon>
        <taxon>Pseudonocardiales</taxon>
        <taxon>Pseudonocardiaceae</taxon>
        <taxon>Labedaea</taxon>
    </lineage>
</organism>
<dbReference type="Proteomes" id="UP000295444">
    <property type="component" value="Unassembled WGS sequence"/>
</dbReference>
<dbReference type="Gene3D" id="3.40.50.1000">
    <property type="entry name" value="HAD superfamily/HAD-like"/>
    <property type="match status" value="1"/>
</dbReference>
<reference evidence="1 2" key="1">
    <citation type="submission" date="2019-03" db="EMBL/GenBank/DDBJ databases">
        <title>Genomic Encyclopedia of Type Strains, Phase IV (KMG-IV): sequencing the most valuable type-strain genomes for metagenomic binning, comparative biology and taxonomic classification.</title>
        <authorList>
            <person name="Goeker M."/>
        </authorList>
    </citation>
    <scope>NUCLEOTIDE SEQUENCE [LARGE SCALE GENOMIC DNA]</scope>
    <source>
        <strain evidence="1 2">DSM 45361</strain>
    </source>
</reference>
<dbReference type="RefSeq" id="WP_133853017.1">
    <property type="nucleotide sequence ID" value="NZ_SNXZ01000006.1"/>
</dbReference>
<dbReference type="NCBIfam" id="TIGR01681">
    <property type="entry name" value="HAD-SF-IIIC"/>
    <property type="match status" value="1"/>
</dbReference>
<dbReference type="NCBIfam" id="TIGR01686">
    <property type="entry name" value="FkbH"/>
    <property type="match status" value="1"/>
</dbReference>
<dbReference type="InterPro" id="IPR036514">
    <property type="entry name" value="SGNH_hydro_sf"/>
</dbReference>
<accession>A0A4R6S359</accession>
<dbReference type="Gene3D" id="3.40.50.1110">
    <property type="entry name" value="SGNH hydrolase"/>
    <property type="match status" value="1"/>
</dbReference>
<dbReference type="InterPro" id="IPR023214">
    <property type="entry name" value="HAD_sf"/>
</dbReference>
<dbReference type="InterPro" id="IPR036412">
    <property type="entry name" value="HAD-like_sf"/>
</dbReference>